<protein>
    <submittedName>
        <fullName evidence="1">Uncharacterized protein</fullName>
    </submittedName>
</protein>
<proteinExistence type="predicted"/>
<evidence type="ECO:0000313" key="1">
    <source>
        <dbReference type="EMBL" id="GFU47659.1"/>
    </source>
</evidence>
<organism evidence="1 2">
    <name type="scientific">Nephila pilipes</name>
    <name type="common">Giant wood spider</name>
    <name type="synonym">Nephila maculata</name>
    <dbReference type="NCBI Taxonomy" id="299642"/>
    <lineage>
        <taxon>Eukaryota</taxon>
        <taxon>Metazoa</taxon>
        <taxon>Ecdysozoa</taxon>
        <taxon>Arthropoda</taxon>
        <taxon>Chelicerata</taxon>
        <taxon>Arachnida</taxon>
        <taxon>Araneae</taxon>
        <taxon>Araneomorphae</taxon>
        <taxon>Entelegynae</taxon>
        <taxon>Araneoidea</taxon>
        <taxon>Nephilidae</taxon>
        <taxon>Nephila</taxon>
    </lineage>
</organism>
<keyword evidence="2" id="KW-1185">Reference proteome</keyword>
<sequence length="114" mass="13410">MVFWRPNMENHNRYQLNLSSLDDKFNCQIEALDQTKICFSLPMIINGKFIKVLENKEMHISDIRRHGARFLYEENPEEMNLLLGADIAACLFTEIIEHIPGHEISPFETKFGWI</sequence>
<name>A0A8X6R3Z7_NEPPI</name>
<reference evidence="1" key="1">
    <citation type="submission" date="2020-08" db="EMBL/GenBank/DDBJ databases">
        <title>Multicomponent nature underlies the extraordinary mechanical properties of spider dragline silk.</title>
        <authorList>
            <person name="Kono N."/>
            <person name="Nakamura H."/>
            <person name="Mori M."/>
            <person name="Yoshida Y."/>
            <person name="Ohtoshi R."/>
            <person name="Malay A.D."/>
            <person name="Moran D.A.P."/>
            <person name="Tomita M."/>
            <person name="Numata K."/>
            <person name="Arakawa K."/>
        </authorList>
    </citation>
    <scope>NUCLEOTIDE SEQUENCE</scope>
</reference>
<accession>A0A8X6R3Z7</accession>
<gene>
    <name evidence="1" type="ORF">NPIL_451391</name>
</gene>
<dbReference type="EMBL" id="BMAW01037272">
    <property type="protein sequence ID" value="GFU47659.1"/>
    <property type="molecule type" value="Genomic_DNA"/>
</dbReference>
<comment type="caution">
    <text evidence="1">The sequence shown here is derived from an EMBL/GenBank/DDBJ whole genome shotgun (WGS) entry which is preliminary data.</text>
</comment>
<dbReference type="Proteomes" id="UP000887013">
    <property type="component" value="Unassembled WGS sequence"/>
</dbReference>
<evidence type="ECO:0000313" key="2">
    <source>
        <dbReference type="Proteomes" id="UP000887013"/>
    </source>
</evidence>
<dbReference type="AlphaFoldDB" id="A0A8X6R3Z7"/>